<accession>A0ABQ8SBA3</accession>
<evidence type="ECO:0000313" key="1">
    <source>
        <dbReference type="EMBL" id="KAJ4431025.1"/>
    </source>
</evidence>
<organism evidence="1 2">
    <name type="scientific">Periplaneta americana</name>
    <name type="common">American cockroach</name>
    <name type="synonym">Blatta americana</name>
    <dbReference type="NCBI Taxonomy" id="6978"/>
    <lineage>
        <taxon>Eukaryota</taxon>
        <taxon>Metazoa</taxon>
        <taxon>Ecdysozoa</taxon>
        <taxon>Arthropoda</taxon>
        <taxon>Hexapoda</taxon>
        <taxon>Insecta</taxon>
        <taxon>Pterygota</taxon>
        <taxon>Neoptera</taxon>
        <taxon>Polyneoptera</taxon>
        <taxon>Dictyoptera</taxon>
        <taxon>Blattodea</taxon>
        <taxon>Blattoidea</taxon>
        <taxon>Blattidae</taxon>
        <taxon>Blattinae</taxon>
        <taxon>Periplaneta</taxon>
    </lineage>
</organism>
<dbReference type="InterPro" id="IPR036397">
    <property type="entry name" value="RNaseH_sf"/>
</dbReference>
<dbReference type="EMBL" id="JAJSOF020000031">
    <property type="protein sequence ID" value="KAJ4431025.1"/>
    <property type="molecule type" value="Genomic_DNA"/>
</dbReference>
<evidence type="ECO:0000313" key="2">
    <source>
        <dbReference type="Proteomes" id="UP001148838"/>
    </source>
</evidence>
<name>A0ABQ8SBA3_PERAM</name>
<gene>
    <name evidence="1" type="ORF">ANN_19618</name>
</gene>
<dbReference type="Gene3D" id="3.30.420.10">
    <property type="entry name" value="Ribonuclease H-like superfamily/Ribonuclease H"/>
    <property type="match status" value="2"/>
</dbReference>
<sequence length="189" mass="21347">MAGLCEGGNEPPGFLKANEVYRTKPRKLEELEARIQGVITNIPSNFLQKTVDSIPGRLRKLVDATENTVTGMSYLDMLTEWLFPQLEEEGNEFLFQQDGAPPHWHLDVRNVLNQQLAGRWIGRAGNQDVLCNWPLRSPDLIVCDFFLWGQIKNLVYIPPLLQNLQELQLRITAAIESIPTLVHVGTCVA</sequence>
<dbReference type="PANTHER" id="PTHR47326">
    <property type="entry name" value="TRANSPOSABLE ELEMENT TC3 TRANSPOSASE-LIKE PROTEIN"/>
    <property type="match status" value="1"/>
</dbReference>
<keyword evidence="2" id="KW-1185">Reference proteome</keyword>
<dbReference type="Proteomes" id="UP001148838">
    <property type="component" value="Unassembled WGS sequence"/>
</dbReference>
<protein>
    <submittedName>
        <fullName evidence="1">Uncharacterized protein</fullName>
    </submittedName>
</protein>
<dbReference type="PANTHER" id="PTHR47326:SF1">
    <property type="entry name" value="HTH PSQ-TYPE DOMAIN-CONTAINING PROTEIN"/>
    <property type="match status" value="1"/>
</dbReference>
<reference evidence="1 2" key="1">
    <citation type="journal article" date="2022" name="Allergy">
        <title>Genome assembly and annotation of Periplaneta americana reveal a comprehensive cockroach allergen profile.</title>
        <authorList>
            <person name="Wang L."/>
            <person name="Xiong Q."/>
            <person name="Saelim N."/>
            <person name="Wang L."/>
            <person name="Nong W."/>
            <person name="Wan A.T."/>
            <person name="Shi M."/>
            <person name="Liu X."/>
            <person name="Cao Q."/>
            <person name="Hui J.H.L."/>
            <person name="Sookrung N."/>
            <person name="Leung T.F."/>
            <person name="Tungtrongchitr A."/>
            <person name="Tsui S.K.W."/>
        </authorList>
    </citation>
    <scope>NUCLEOTIDE SEQUENCE [LARGE SCALE GENOMIC DNA]</scope>
    <source>
        <strain evidence="1">PWHHKU_190912</strain>
    </source>
</reference>
<proteinExistence type="predicted"/>
<comment type="caution">
    <text evidence="1">The sequence shown here is derived from an EMBL/GenBank/DDBJ whole genome shotgun (WGS) entry which is preliminary data.</text>
</comment>